<dbReference type="AlphaFoldDB" id="A0AA36ALK1"/>
<name>A0AA36ALK1_OCTVU</name>
<gene>
    <name evidence="1" type="ORF">OCTVUL_1B025376</name>
</gene>
<sequence>MANCHNIIMDKKKDITVSAKQKLTKRLSDGMTSLNNSKQLGQDHRTLEKTIEDITKNRKPRSGKRFKNLSMRDKFQLKRIVAKNPLLGSDKLFNIAGIVEVKRVKRCSILRDIGFVKKISSPASYTSI</sequence>
<dbReference type="EMBL" id="OX597815">
    <property type="protein sequence ID" value="CAI9717733.1"/>
    <property type="molecule type" value="Genomic_DNA"/>
</dbReference>
<proteinExistence type="predicted"/>
<protein>
    <submittedName>
        <fullName evidence="1">Uncharacterized protein</fullName>
    </submittedName>
</protein>
<reference evidence="1" key="1">
    <citation type="submission" date="2023-08" db="EMBL/GenBank/DDBJ databases">
        <authorList>
            <person name="Alioto T."/>
            <person name="Alioto T."/>
            <person name="Gomez Garrido J."/>
        </authorList>
    </citation>
    <scope>NUCLEOTIDE SEQUENCE</scope>
</reference>
<keyword evidence="2" id="KW-1185">Reference proteome</keyword>
<dbReference type="Proteomes" id="UP001162480">
    <property type="component" value="Chromosome 2"/>
</dbReference>
<evidence type="ECO:0000313" key="2">
    <source>
        <dbReference type="Proteomes" id="UP001162480"/>
    </source>
</evidence>
<evidence type="ECO:0000313" key="1">
    <source>
        <dbReference type="EMBL" id="CAI9717733.1"/>
    </source>
</evidence>
<accession>A0AA36ALK1</accession>
<organism evidence="1 2">
    <name type="scientific">Octopus vulgaris</name>
    <name type="common">Common octopus</name>
    <dbReference type="NCBI Taxonomy" id="6645"/>
    <lineage>
        <taxon>Eukaryota</taxon>
        <taxon>Metazoa</taxon>
        <taxon>Spiralia</taxon>
        <taxon>Lophotrochozoa</taxon>
        <taxon>Mollusca</taxon>
        <taxon>Cephalopoda</taxon>
        <taxon>Coleoidea</taxon>
        <taxon>Octopodiformes</taxon>
        <taxon>Octopoda</taxon>
        <taxon>Incirrata</taxon>
        <taxon>Octopodidae</taxon>
        <taxon>Octopus</taxon>
    </lineage>
</organism>